<evidence type="ECO:0000313" key="4">
    <source>
        <dbReference type="EMBL" id="KIO15834.1"/>
    </source>
</evidence>
<dbReference type="GO" id="GO:0005524">
    <property type="term" value="F:ATP binding"/>
    <property type="evidence" value="ECO:0007669"/>
    <property type="project" value="UniProtKB-KW"/>
</dbReference>
<dbReference type="STRING" id="1051891.A0A0C3Q147"/>
<feature type="non-terminal residue" evidence="4">
    <location>
        <position position="1"/>
    </location>
</feature>
<dbReference type="HOGENOM" id="CLU_000288_7_22_1"/>
<evidence type="ECO:0000256" key="1">
    <source>
        <dbReference type="ARBA" id="ARBA00022741"/>
    </source>
</evidence>
<evidence type="ECO:0000259" key="3">
    <source>
        <dbReference type="PROSITE" id="PS50011"/>
    </source>
</evidence>
<dbReference type="InterPro" id="IPR001245">
    <property type="entry name" value="Ser-Thr/Tyr_kinase_cat_dom"/>
</dbReference>
<dbReference type="InterPro" id="IPR011009">
    <property type="entry name" value="Kinase-like_dom_sf"/>
</dbReference>
<dbReference type="GO" id="GO:0005886">
    <property type="term" value="C:plasma membrane"/>
    <property type="evidence" value="ECO:0007669"/>
    <property type="project" value="TreeGrafter"/>
</dbReference>
<dbReference type="GO" id="GO:0004672">
    <property type="term" value="F:protein kinase activity"/>
    <property type="evidence" value="ECO:0007669"/>
    <property type="project" value="InterPro"/>
</dbReference>
<name>A0A0C3Q147_9AGAM</name>
<dbReference type="AlphaFoldDB" id="A0A0C3Q147"/>
<accession>A0A0C3Q147</accession>
<dbReference type="Gene3D" id="1.10.510.10">
    <property type="entry name" value="Transferase(Phosphotransferase) domain 1"/>
    <property type="match status" value="1"/>
</dbReference>
<dbReference type="EMBL" id="KN823793">
    <property type="protein sequence ID" value="KIO15834.1"/>
    <property type="molecule type" value="Genomic_DNA"/>
</dbReference>
<protein>
    <recommendedName>
        <fullName evidence="3">Protein kinase domain-containing protein</fullName>
    </recommendedName>
</protein>
<dbReference type="InterPro" id="IPR000719">
    <property type="entry name" value="Prot_kinase_dom"/>
</dbReference>
<sequence length="84" mass="9573">EVEMMAGLSHKNIVRFLGFIEDLEKREACIVMSWEPNGNVSEFLAARRSETPERISLIQDTFEGLQYLHTRQPPICHGDLKSVG</sequence>
<feature type="domain" description="Protein kinase" evidence="3">
    <location>
        <begin position="1"/>
        <end position="84"/>
    </location>
</feature>
<gene>
    <name evidence="4" type="ORF">M407DRAFT_86718</name>
</gene>
<dbReference type="Proteomes" id="UP000054248">
    <property type="component" value="Unassembled WGS sequence"/>
</dbReference>
<proteinExistence type="predicted"/>
<dbReference type="PANTHER" id="PTHR27001">
    <property type="entry name" value="OS01G0253100 PROTEIN"/>
    <property type="match status" value="1"/>
</dbReference>
<dbReference type="PANTHER" id="PTHR27001:SF931">
    <property type="entry name" value="OS11G0664100 PROTEIN"/>
    <property type="match status" value="1"/>
</dbReference>
<evidence type="ECO:0000256" key="2">
    <source>
        <dbReference type="ARBA" id="ARBA00022840"/>
    </source>
</evidence>
<reference evidence="5" key="2">
    <citation type="submission" date="2015-01" db="EMBL/GenBank/DDBJ databases">
        <title>Evolutionary Origins and Diversification of the Mycorrhizal Mutualists.</title>
        <authorList>
            <consortium name="DOE Joint Genome Institute"/>
            <consortium name="Mycorrhizal Genomics Consortium"/>
            <person name="Kohler A."/>
            <person name="Kuo A."/>
            <person name="Nagy L.G."/>
            <person name="Floudas D."/>
            <person name="Copeland A."/>
            <person name="Barry K.W."/>
            <person name="Cichocki N."/>
            <person name="Veneault-Fourrey C."/>
            <person name="LaButti K."/>
            <person name="Lindquist E.A."/>
            <person name="Lipzen A."/>
            <person name="Lundell T."/>
            <person name="Morin E."/>
            <person name="Murat C."/>
            <person name="Riley R."/>
            <person name="Ohm R."/>
            <person name="Sun H."/>
            <person name="Tunlid A."/>
            <person name="Henrissat B."/>
            <person name="Grigoriev I.V."/>
            <person name="Hibbett D.S."/>
            <person name="Martin F."/>
        </authorList>
    </citation>
    <scope>NUCLEOTIDE SEQUENCE [LARGE SCALE GENOMIC DNA]</scope>
    <source>
        <strain evidence="5">MUT 4182</strain>
    </source>
</reference>
<dbReference type="OrthoDB" id="4062651at2759"/>
<keyword evidence="5" id="KW-1185">Reference proteome</keyword>
<keyword evidence="1" id="KW-0547">Nucleotide-binding</keyword>
<reference evidence="4 5" key="1">
    <citation type="submission" date="2014-04" db="EMBL/GenBank/DDBJ databases">
        <authorList>
            <consortium name="DOE Joint Genome Institute"/>
            <person name="Kuo A."/>
            <person name="Girlanda M."/>
            <person name="Perotto S."/>
            <person name="Kohler A."/>
            <person name="Nagy L.G."/>
            <person name="Floudas D."/>
            <person name="Copeland A."/>
            <person name="Barry K.W."/>
            <person name="Cichocki N."/>
            <person name="Veneault-Fourrey C."/>
            <person name="LaButti K."/>
            <person name="Lindquist E.A."/>
            <person name="Lipzen A."/>
            <person name="Lundell T."/>
            <person name="Morin E."/>
            <person name="Murat C."/>
            <person name="Sun H."/>
            <person name="Tunlid A."/>
            <person name="Henrissat B."/>
            <person name="Grigoriev I.V."/>
            <person name="Hibbett D.S."/>
            <person name="Martin F."/>
            <person name="Nordberg H.P."/>
            <person name="Cantor M.N."/>
            <person name="Hua S.X."/>
        </authorList>
    </citation>
    <scope>NUCLEOTIDE SEQUENCE [LARGE SCALE GENOMIC DNA]</scope>
    <source>
        <strain evidence="4 5">MUT 4182</strain>
    </source>
</reference>
<dbReference type="SUPFAM" id="SSF56112">
    <property type="entry name" value="Protein kinase-like (PK-like)"/>
    <property type="match status" value="1"/>
</dbReference>
<dbReference type="Pfam" id="PF07714">
    <property type="entry name" value="PK_Tyr_Ser-Thr"/>
    <property type="match status" value="1"/>
</dbReference>
<organism evidence="4 5">
    <name type="scientific">Tulasnella calospora MUT 4182</name>
    <dbReference type="NCBI Taxonomy" id="1051891"/>
    <lineage>
        <taxon>Eukaryota</taxon>
        <taxon>Fungi</taxon>
        <taxon>Dikarya</taxon>
        <taxon>Basidiomycota</taxon>
        <taxon>Agaricomycotina</taxon>
        <taxon>Agaricomycetes</taxon>
        <taxon>Cantharellales</taxon>
        <taxon>Tulasnellaceae</taxon>
        <taxon>Tulasnella</taxon>
    </lineage>
</organism>
<dbReference type="PROSITE" id="PS50011">
    <property type="entry name" value="PROTEIN_KINASE_DOM"/>
    <property type="match status" value="1"/>
</dbReference>
<evidence type="ECO:0000313" key="5">
    <source>
        <dbReference type="Proteomes" id="UP000054248"/>
    </source>
</evidence>
<keyword evidence="2" id="KW-0067">ATP-binding</keyword>